<evidence type="ECO:0000256" key="2">
    <source>
        <dbReference type="ARBA" id="ARBA00022737"/>
    </source>
</evidence>
<reference evidence="5" key="2">
    <citation type="submission" date="2023-06" db="EMBL/GenBank/DDBJ databases">
        <authorList>
            <consortium name="Lawrence Berkeley National Laboratory"/>
            <person name="Haridas S."/>
            <person name="Hensen N."/>
            <person name="Bonometti L."/>
            <person name="Westerberg I."/>
            <person name="Brannstrom I.O."/>
            <person name="Guillou S."/>
            <person name="Cros-Aarteil S."/>
            <person name="Calhoun S."/>
            <person name="Kuo A."/>
            <person name="Mondo S."/>
            <person name="Pangilinan J."/>
            <person name="Riley R."/>
            <person name="Labutti K."/>
            <person name="Andreopoulos B."/>
            <person name="Lipzen A."/>
            <person name="Chen C."/>
            <person name="Yanf M."/>
            <person name="Daum C."/>
            <person name="Ng V."/>
            <person name="Clum A."/>
            <person name="Steindorff A."/>
            <person name="Ohm R."/>
            <person name="Martin F."/>
            <person name="Silar P."/>
            <person name="Natvig D."/>
            <person name="Lalanne C."/>
            <person name="Gautier V."/>
            <person name="Ament-Velasquez S.L."/>
            <person name="Kruys A."/>
            <person name="Hutchinson M.I."/>
            <person name="Powell A.J."/>
            <person name="Barry K."/>
            <person name="Miller A.N."/>
            <person name="Grigoriev I.V."/>
            <person name="Debuchy R."/>
            <person name="Gladieux P."/>
            <person name="Thoren M.H."/>
            <person name="Johannesson H."/>
        </authorList>
    </citation>
    <scope>NUCLEOTIDE SEQUENCE</scope>
    <source>
        <strain evidence="5">CBS 168.71</strain>
    </source>
</reference>
<dbReference type="AlphaFoldDB" id="A0AAE0HGF3"/>
<feature type="compositionally biased region" description="Basic and acidic residues" evidence="4">
    <location>
        <begin position="910"/>
        <end position="920"/>
    </location>
</feature>
<proteinExistence type="predicted"/>
<accession>A0AAE0HGF3</accession>
<dbReference type="SUPFAM" id="SSF51197">
    <property type="entry name" value="Clavaminate synthase-like"/>
    <property type="match status" value="1"/>
</dbReference>
<evidence type="ECO:0000313" key="5">
    <source>
        <dbReference type="EMBL" id="KAK3296113.1"/>
    </source>
</evidence>
<dbReference type="InterPro" id="IPR019775">
    <property type="entry name" value="WD40_repeat_CS"/>
</dbReference>
<dbReference type="InterPro" id="IPR051858">
    <property type="entry name" value="WD_repeat_GAD-1"/>
</dbReference>
<feature type="compositionally biased region" description="Acidic residues" evidence="4">
    <location>
        <begin position="395"/>
        <end position="415"/>
    </location>
</feature>
<dbReference type="InterPro" id="IPR015943">
    <property type="entry name" value="WD40/YVTN_repeat-like_dom_sf"/>
</dbReference>
<protein>
    <submittedName>
        <fullName evidence="5">WD40-repeat-containing domain protein</fullName>
    </submittedName>
</protein>
<dbReference type="Gene3D" id="2.130.10.10">
    <property type="entry name" value="YVTN repeat-like/Quinoprotein amine dehydrogenase"/>
    <property type="match status" value="2"/>
</dbReference>
<dbReference type="GO" id="GO:0005634">
    <property type="term" value="C:nucleus"/>
    <property type="evidence" value="ECO:0007669"/>
    <property type="project" value="TreeGrafter"/>
</dbReference>
<dbReference type="PANTHER" id="PTHR16017">
    <property type="entry name" value="GASTRULATION DEFECTIVE PROTEIN 1-RELATED"/>
    <property type="match status" value="1"/>
</dbReference>
<feature type="region of interest" description="Disordered" evidence="4">
    <location>
        <begin position="900"/>
        <end position="920"/>
    </location>
</feature>
<dbReference type="SMART" id="SM00320">
    <property type="entry name" value="WD40"/>
    <property type="match status" value="4"/>
</dbReference>
<evidence type="ECO:0000256" key="3">
    <source>
        <dbReference type="PROSITE-ProRule" id="PRU00221"/>
    </source>
</evidence>
<dbReference type="InterPro" id="IPR001680">
    <property type="entry name" value="WD40_rpt"/>
</dbReference>
<keyword evidence="1 3" id="KW-0853">WD repeat</keyword>
<feature type="repeat" description="WD" evidence="3">
    <location>
        <begin position="650"/>
        <end position="674"/>
    </location>
</feature>
<dbReference type="RefSeq" id="XP_062659627.1">
    <property type="nucleotide sequence ID" value="XM_062802322.1"/>
</dbReference>
<dbReference type="PROSITE" id="PS00678">
    <property type="entry name" value="WD_REPEATS_1"/>
    <property type="match status" value="1"/>
</dbReference>
<dbReference type="GO" id="GO:0035861">
    <property type="term" value="C:site of double-strand break"/>
    <property type="evidence" value="ECO:0007669"/>
    <property type="project" value="TreeGrafter"/>
</dbReference>
<keyword evidence="2" id="KW-0677">Repeat</keyword>
<dbReference type="SUPFAM" id="SSF50978">
    <property type="entry name" value="WD40 repeat-like"/>
    <property type="match status" value="1"/>
</dbReference>
<evidence type="ECO:0000256" key="4">
    <source>
        <dbReference type="SAM" id="MobiDB-lite"/>
    </source>
</evidence>
<reference evidence="5" key="1">
    <citation type="journal article" date="2023" name="Mol. Phylogenet. Evol.">
        <title>Genome-scale phylogeny and comparative genomics of the fungal order Sordariales.</title>
        <authorList>
            <person name="Hensen N."/>
            <person name="Bonometti L."/>
            <person name="Westerberg I."/>
            <person name="Brannstrom I.O."/>
            <person name="Guillou S."/>
            <person name="Cros-Aarteil S."/>
            <person name="Calhoun S."/>
            <person name="Haridas S."/>
            <person name="Kuo A."/>
            <person name="Mondo S."/>
            <person name="Pangilinan J."/>
            <person name="Riley R."/>
            <person name="LaButti K."/>
            <person name="Andreopoulos B."/>
            <person name="Lipzen A."/>
            <person name="Chen C."/>
            <person name="Yan M."/>
            <person name="Daum C."/>
            <person name="Ng V."/>
            <person name="Clum A."/>
            <person name="Steindorff A."/>
            <person name="Ohm R.A."/>
            <person name="Martin F."/>
            <person name="Silar P."/>
            <person name="Natvig D.O."/>
            <person name="Lalanne C."/>
            <person name="Gautier V."/>
            <person name="Ament-Velasquez S.L."/>
            <person name="Kruys A."/>
            <person name="Hutchinson M.I."/>
            <person name="Powell A.J."/>
            <person name="Barry K."/>
            <person name="Miller A.N."/>
            <person name="Grigoriev I.V."/>
            <person name="Debuchy R."/>
            <person name="Gladieux P."/>
            <person name="Hiltunen Thoren M."/>
            <person name="Johannesson H."/>
        </authorList>
    </citation>
    <scope>NUCLEOTIDE SEQUENCE</scope>
    <source>
        <strain evidence="5">CBS 168.71</strain>
    </source>
</reference>
<evidence type="ECO:0000256" key="1">
    <source>
        <dbReference type="ARBA" id="ARBA00022574"/>
    </source>
</evidence>
<dbReference type="PROSITE" id="PS50294">
    <property type="entry name" value="WD_REPEATS_REGION"/>
    <property type="match status" value="1"/>
</dbReference>
<dbReference type="Pfam" id="PF00400">
    <property type="entry name" value="WD40"/>
    <property type="match status" value="3"/>
</dbReference>
<feature type="region of interest" description="Disordered" evidence="4">
    <location>
        <begin position="811"/>
        <end position="835"/>
    </location>
</feature>
<dbReference type="PANTHER" id="PTHR16017:SF0">
    <property type="entry name" value="WD REPEAT-CONTAINING PROTEIN 70"/>
    <property type="match status" value="1"/>
</dbReference>
<dbReference type="Gene3D" id="2.60.120.620">
    <property type="entry name" value="q2cbj1_9rhob like domain"/>
    <property type="match status" value="1"/>
</dbReference>
<feature type="region of interest" description="Disordered" evidence="4">
    <location>
        <begin position="375"/>
        <end position="423"/>
    </location>
</feature>
<dbReference type="PROSITE" id="PS50082">
    <property type="entry name" value="WD_REPEATS_2"/>
    <property type="match status" value="3"/>
</dbReference>
<feature type="repeat" description="WD" evidence="3">
    <location>
        <begin position="426"/>
        <end position="467"/>
    </location>
</feature>
<comment type="caution">
    <text evidence="5">The sequence shown here is derived from an EMBL/GenBank/DDBJ whole genome shotgun (WGS) entry which is preliminary data.</text>
</comment>
<name>A0AAE0HGF3_9PEZI</name>
<dbReference type="GeneID" id="87839270"/>
<feature type="repeat" description="WD" evidence="3">
    <location>
        <begin position="537"/>
        <end position="579"/>
    </location>
</feature>
<dbReference type="Proteomes" id="UP001278766">
    <property type="component" value="Unassembled WGS sequence"/>
</dbReference>
<organism evidence="5 6">
    <name type="scientific">Chaetomium fimeti</name>
    <dbReference type="NCBI Taxonomy" id="1854472"/>
    <lineage>
        <taxon>Eukaryota</taxon>
        <taxon>Fungi</taxon>
        <taxon>Dikarya</taxon>
        <taxon>Ascomycota</taxon>
        <taxon>Pezizomycotina</taxon>
        <taxon>Sordariomycetes</taxon>
        <taxon>Sordariomycetidae</taxon>
        <taxon>Sordariales</taxon>
        <taxon>Chaetomiaceae</taxon>
        <taxon>Chaetomium</taxon>
    </lineage>
</organism>
<keyword evidence="6" id="KW-1185">Reference proteome</keyword>
<gene>
    <name evidence="5" type="ORF">B0H64DRAFT_374245</name>
</gene>
<evidence type="ECO:0000313" key="6">
    <source>
        <dbReference type="Proteomes" id="UP001278766"/>
    </source>
</evidence>
<dbReference type="InterPro" id="IPR036322">
    <property type="entry name" value="WD40_repeat_dom_sf"/>
</dbReference>
<sequence length="920" mass="101545">MSSTSVLTPEEKEHFLTHGWVKIPNAFTKEQADSVNANVWTRLGMDPNDRSTWTRLRTNMPGHNKFDPAEFAPRAWAAICELCGGEDRVDPGSREWRDSLIVNLGDEKHGGKPVPPQDLPEWHVDGDFFVHYLDSREQGLLVTPLFTDIVSNGGATVICPEAIPKIAKHLYEHPEGVSPRMVPRGQQGFETGQHKDLSFFCNVAKSCDNFVEATGQVGDVYLMHPLMLHAPSSNALRKVRIIINPAVSLKEEHCFDREDGNYSLVEQFTMRSLGKERLSGWKATGPREKVVPARLQMQEQMKQEELKRLADLKAKEEQKTVEYLRSQQAFKMSDSDSDDYRVEAPVLAHDDPMRAFIPKSFGKTTKEANIAAQIEQTRRQPDKPAPQKQKQVASDSDDSSSDGDSDSDDEDEDEAERFPVTHEMVLKTHERAITSIALDPAGSRMLTGSLDGNVNFHDFAAMTPTTLRAFKSVDPWETKKSATSDSHPIQHVEFSRHSGSVFLCVTAHPQAKIMSRDGGVVTEFVKGDMYLRDMNNTKGHVGEITTGTWHPIDPNLCVTAGSDSTLRIWDINNKRSQKDVIAFKSKAPGTAGRTRMTAVAWGASAQGTTPVLVATALDGSLVMYSGNGSFTRPAGEIKDAHQPGTWTGGIDISADGRMVVTRGGDGLIKLWDTRKFKQPLVKIDHPSTSDRYPMTNIKYSPDSRYIITGSASGHLHILNPANLRPEHVTSITPGIPLITVDWHAKLNQIITGSANAETHVLYHPSLSTRGALEVMSRAPKKRHVDDDPSFTMDQSQLGLSGDAIITPGAMSGAHRRGGAGTGGVSASGRTSRDPYRPQVQQITPFMRSQPDEKHIEENIPLSRMLHEDPREALLKYAEVAKKDPVFTGAWAKTQPVTQYADLSDGEEAGGEGREAKRVKR</sequence>
<dbReference type="EMBL" id="JAUEPN010000004">
    <property type="protein sequence ID" value="KAK3296113.1"/>
    <property type="molecule type" value="Genomic_DNA"/>
</dbReference>